<dbReference type="Proteomes" id="UP001140206">
    <property type="component" value="Chromosome 3"/>
</dbReference>
<dbReference type="AlphaFoldDB" id="A0AAV8DUY7"/>
<dbReference type="PANTHER" id="PTHR35997:SF6">
    <property type="entry name" value="COTTON FIBER PROTEIN"/>
    <property type="match status" value="1"/>
</dbReference>
<protein>
    <submittedName>
        <fullName evidence="3">Ribonuclease Y</fullName>
    </submittedName>
</protein>
<feature type="region of interest" description="Disordered" evidence="1">
    <location>
        <begin position="198"/>
        <end position="220"/>
    </location>
</feature>
<evidence type="ECO:0000256" key="2">
    <source>
        <dbReference type="SAM" id="Phobius"/>
    </source>
</evidence>
<feature type="transmembrane region" description="Helical" evidence="2">
    <location>
        <begin position="31"/>
        <end position="48"/>
    </location>
</feature>
<sequence length="252" mass="29203">MEKPSLFSLEKNTFSSNPKIGNNKPIKAKNISILVLVISLPILYVSFLHIPPCALFKDTIFWFLMSNSIIIFIVVDMGAPFAPSHDICEKKMYEDLVAYSKPQNMYIMEESPKIIDKPQVVKEKLLNEITSSMDENKPSSCLKESRVKDAHHAEVTSNKDVNKAVVVVKNSNRRKVMKSKSLEPNVFNERRLITTEKSLRRSVTQEKKSSCDKNEGHDYEQLSDEELNRRVEEFIRRYYREMRLQLNNNKSV</sequence>
<reference evidence="3" key="1">
    <citation type="submission" date="2022-08" db="EMBL/GenBank/DDBJ databases">
        <authorList>
            <person name="Marques A."/>
        </authorList>
    </citation>
    <scope>NUCLEOTIDE SEQUENCE</scope>
    <source>
        <strain evidence="3">RhyPub2mFocal</strain>
        <tissue evidence="3">Leaves</tissue>
    </source>
</reference>
<dbReference type="InterPro" id="IPR008480">
    <property type="entry name" value="DUF761_pln"/>
</dbReference>
<keyword evidence="2" id="KW-0812">Transmembrane</keyword>
<comment type="caution">
    <text evidence="3">The sequence shown here is derived from an EMBL/GenBank/DDBJ whole genome shotgun (WGS) entry which is preliminary data.</text>
</comment>
<evidence type="ECO:0000313" key="3">
    <source>
        <dbReference type="EMBL" id="KAJ4770520.1"/>
    </source>
</evidence>
<evidence type="ECO:0000313" key="4">
    <source>
        <dbReference type="Proteomes" id="UP001140206"/>
    </source>
</evidence>
<organism evidence="3 4">
    <name type="scientific">Rhynchospora pubera</name>
    <dbReference type="NCBI Taxonomy" id="906938"/>
    <lineage>
        <taxon>Eukaryota</taxon>
        <taxon>Viridiplantae</taxon>
        <taxon>Streptophyta</taxon>
        <taxon>Embryophyta</taxon>
        <taxon>Tracheophyta</taxon>
        <taxon>Spermatophyta</taxon>
        <taxon>Magnoliopsida</taxon>
        <taxon>Liliopsida</taxon>
        <taxon>Poales</taxon>
        <taxon>Cyperaceae</taxon>
        <taxon>Cyperoideae</taxon>
        <taxon>Rhynchosporeae</taxon>
        <taxon>Rhynchospora</taxon>
    </lineage>
</organism>
<gene>
    <name evidence="3" type="ORF">LUZ62_054777</name>
</gene>
<proteinExistence type="predicted"/>
<dbReference type="PANTHER" id="PTHR35997">
    <property type="entry name" value="COTTON FIBER PROTEIN-RELATED"/>
    <property type="match status" value="1"/>
</dbReference>
<keyword evidence="2" id="KW-0472">Membrane</keyword>
<feature type="transmembrane region" description="Helical" evidence="2">
    <location>
        <begin position="60"/>
        <end position="82"/>
    </location>
</feature>
<keyword evidence="4" id="KW-1185">Reference proteome</keyword>
<dbReference type="Pfam" id="PF05553">
    <property type="entry name" value="DUF761"/>
    <property type="match status" value="1"/>
</dbReference>
<dbReference type="EMBL" id="JAMFTS010000003">
    <property type="protein sequence ID" value="KAJ4770520.1"/>
    <property type="molecule type" value="Genomic_DNA"/>
</dbReference>
<keyword evidence="2" id="KW-1133">Transmembrane helix</keyword>
<evidence type="ECO:0000256" key="1">
    <source>
        <dbReference type="SAM" id="MobiDB-lite"/>
    </source>
</evidence>
<accession>A0AAV8DUY7</accession>
<name>A0AAV8DUY7_9POAL</name>